<comment type="caution">
    <text evidence="1">The sequence shown here is derived from an EMBL/GenBank/DDBJ whole genome shotgun (WGS) entry which is preliminary data.</text>
</comment>
<keyword evidence="2" id="KW-1185">Reference proteome</keyword>
<protein>
    <submittedName>
        <fullName evidence="1">Uncharacterized protein</fullName>
    </submittedName>
</protein>
<reference evidence="1 2" key="1">
    <citation type="journal article" date="2019" name="Int. J. Syst. Evol. Microbiol.">
        <title>The Global Catalogue of Microorganisms (GCM) 10K type strain sequencing project: providing services to taxonomists for standard genome sequencing and annotation.</title>
        <authorList>
            <consortium name="The Broad Institute Genomics Platform"/>
            <consortium name="The Broad Institute Genome Sequencing Center for Infectious Disease"/>
            <person name="Wu L."/>
            <person name="Ma J."/>
        </authorList>
    </citation>
    <scope>NUCLEOTIDE SEQUENCE [LARGE SCALE GENOMIC DNA]</scope>
    <source>
        <strain evidence="1 2">JCM 16013</strain>
    </source>
</reference>
<proteinExistence type="predicted"/>
<accession>A0ABN2RLT8</accession>
<sequence length="84" mass="8511">MPRQASPAPTATMPRPAHGAVSALPHDALAPDLVAMFLGATPHPDIVIPEPRVTIADLAAAARAEGGAPAGVLRWDAAGQRFAS</sequence>
<dbReference type="EMBL" id="BAAAQM010000016">
    <property type="protein sequence ID" value="GAA1971051.1"/>
    <property type="molecule type" value="Genomic_DNA"/>
</dbReference>
<organism evidence="1 2">
    <name type="scientific">Catenulispora subtropica</name>
    <dbReference type="NCBI Taxonomy" id="450798"/>
    <lineage>
        <taxon>Bacteria</taxon>
        <taxon>Bacillati</taxon>
        <taxon>Actinomycetota</taxon>
        <taxon>Actinomycetes</taxon>
        <taxon>Catenulisporales</taxon>
        <taxon>Catenulisporaceae</taxon>
        <taxon>Catenulispora</taxon>
    </lineage>
</organism>
<dbReference type="RefSeq" id="WP_344657898.1">
    <property type="nucleotide sequence ID" value="NZ_BAAAQM010000016.1"/>
</dbReference>
<gene>
    <name evidence="1" type="ORF">GCM10009838_32940</name>
</gene>
<dbReference type="Proteomes" id="UP001499854">
    <property type="component" value="Unassembled WGS sequence"/>
</dbReference>
<evidence type="ECO:0000313" key="2">
    <source>
        <dbReference type="Proteomes" id="UP001499854"/>
    </source>
</evidence>
<evidence type="ECO:0000313" key="1">
    <source>
        <dbReference type="EMBL" id="GAA1971051.1"/>
    </source>
</evidence>
<name>A0ABN2RLT8_9ACTN</name>